<dbReference type="OrthoDB" id="4773251at2"/>
<dbReference type="AlphaFoldDB" id="A0A1X1ZB07"/>
<dbReference type="Proteomes" id="UP000193529">
    <property type="component" value="Unassembled WGS sequence"/>
</dbReference>
<dbReference type="Gene3D" id="3.10.129.10">
    <property type="entry name" value="Hotdog Thioesterase"/>
    <property type="match status" value="1"/>
</dbReference>
<dbReference type="Pfam" id="PF13279">
    <property type="entry name" value="4HBT_2"/>
    <property type="match status" value="1"/>
</dbReference>
<dbReference type="SUPFAM" id="SSF54637">
    <property type="entry name" value="Thioesterase/thiol ester dehydrase-isomerase"/>
    <property type="match status" value="1"/>
</dbReference>
<reference evidence="1 2" key="1">
    <citation type="submission" date="2016-01" db="EMBL/GenBank/DDBJ databases">
        <title>The new phylogeny of the genus Mycobacterium.</title>
        <authorList>
            <person name="Tarcisio F."/>
            <person name="Conor M."/>
            <person name="Antonella G."/>
            <person name="Elisabetta G."/>
            <person name="Giulia F.S."/>
            <person name="Sara T."/>
            <person name="Anna F."/>
            <person name="Clotilde B."/>
            <person name="Roberto B."/>
            <person name="Veronica D.S."/>
            <person name="Fabio R."/>
            <person name="Monica P."/>
            <person name="Olivier J."/>
            <person name="Enrico T."/>
            <person name="Nicola S."/>
        </authorList>
    </citation>
    <scope>NUCLEOTIDE SEQUENCE [LARGE SCALE GENOMIC DNA]</scope>
    <source>
        <strain evidence="1 2">DSM 44572</strain>
    </source>
</reference>
<comment type="caution">
    <text evidence="1">The sequence shown here is derived from an EMBL/GenBank/DDBJ whole genome shotgun (WGS) entry which is preliminary data.</text>
</comment>
<dbReference type="InterPro" id="IPR029069">
    <property type="entry name" value="HotDog_dom_sf"/>
</dbReference>
<organism evidence="1 2">
    <name type="scientific">Mycobacterium palustre</name>
    <dbReference type="NCBI Taxonomy" id="153971"/>
    <lineage>
        <taxon>Bacteria</taxon>
        <taxon>Bacillati</taxon>
        <taxon>Actinomycetota</taxon>
        <taxon>Actinomycetes</taxon>
        <taxon>Mycobacteriales</taxon>
        <taxon>Mycobacteriaceae</taxon>
        <taxon>Mycobacterium</taxon>
        <taxon>Mycobacterium simiae complex</taxon>
    </lineage>
</organism>
<dbReference type="STRING" id="153971.AWC19_15090"/>
<protein>
    <submittedName>
        <fullName evidence="1">4-hydroxybenzoyl-CoA thioesterase</fullName>
    </submittedName>
</protein>
<dbReference type="CDD" id="cd00586">
    <property type="entry name" value="4HBT"/>
    <property type="match status" value="1"/>
</dbReference>
<evidence type="ECO:0000313" key="2">
    <source>
        <dbReference type="Proteomes" id="UP000193529"/>
    </source>
</evidence>
<dbReference type="EMBL" id="LQPJ01000124">
    <property type="protein sequence ID" value="ORW20420.1"/>
    <property type="molecule type" value="Genomic_DNA"/>
</dbReference>
<accession>A0A1X1ZB07</accession>
<keyword evidence="2" id="KW-1185">Reference proteome</keyword>
<proteinExistence type="predicted"/>
<gene>
    <name evidence="1" type="ORF">AWC19_15090</name>
</gene>
<sequence length="131" mass="14098">MVMADTDAAQVIYFGAPLLWAERLVSTWLADVGCGTFDALANGYGLPAVRCEMEYASALRLDDRVQATLSVDTLSERSVTFRSEFTKVGETSPAVIVRVKQVQAAVDGSGLRSVRLLPKLAEALSNTATRT</sequence>
<name>A0A1X1ZB07_9MYCO</name>
<evidence type="ECO:0000313" key="1">
    <source>
        <dbReference type="EMBL" id="ORW20420.1"/>
    </source>
</evidence>